<dbReference type="AlphaFoldDB" id="I4CUG7"/>
<sequence>MSQDVFVQAIQAKPATLKNWEQNRSKPNHQITVLIRILSRHPEHIRELA</sequence>
<gene>
    <name evidence="1" type="ORF">A458_12445</name>
</gene>
<dbReference type="GO" id="GO:0003677">
    <property type="term" value="F:DNA binding"/>
    <property type="evidence" value="ECO:0007669"/>
    <property type="project" value="UniProtKB-KW"/>
</dbReference>
<dbReference type="EMBL" id="CP003677">
    <property type="protein sequence ID" value="AFM33724.1"/>
    <property type="molecule type" value="Genomic_DNA"/>
</dbReference>
<dbReference type="KEGG" id="psc:A458_12445"/>
<dbReference type="Proteomes" id="UP000006063">
    <property type="component" value="Chromosome"/>
</dbReference>
<organism evidence="1 2">
    <name type="scientific">Stutzerimonas stutzeri CCUG 29243</name>
    <dbReference type="NCBI Taxonomy" id="1196835"/>
    <lineage>
        <taxon>Bacteria</taxon>
        <taxon>Pseudomonadati</taxon>
        <taxon>Pseudomonadota</taxon>
        <taxon>Gammaproteobacteria</taxon>
        <taxon>Pseudomonadales</taxon>
        <taxon>Pseudomonadaceae</taxon>
        <taxon>Stutzerimonas</taxon>
    </lineage>
</organism>
<accession>I4CUG7</accession>
<proteinExistence type="predicted"/>
<reference evidence="1 2" key="1">
    <citation type="journal article" date="2012" name="J. Bacteriol.">
        <title>Complete Genome Sequence of the Naphthalene-Degrading Bacterium Pseudomonas stutzeri AN10 (CCUG 29243).</title>
        <authorList>
            <person name="Brunet-Galmes I."/>
            <person name="Busquets A."/>
            <person name="Pena A."/>
            <person name="Gomila M."/>
            <person name="Nogales B."/>
            <person name="Garcia-Valdes E."/>
            <person name="Lalucat J."/>
            <person name="Bennasar A."/>
            <person name="Bosch R."/>
        </authorList>
    </citation>
    <scope>NUCLEOTIDE SEQUENCE [LARGE SCALE GENOMIC DNA]</scope>
    <source>
        <strain evidence="1 2">CCUG 29243</strain>
    </source>
</reference>
<dbReference type="InterPro" id="IPR010982">
    <property type="entry name" value="Lambda_DNA-bd_dom_sf"/>
</dbReference>
<evidence type="ECO:0000313" key="1">
    <source>
        <dbReference type="EMBL" id="AFM33724.1"/>
    </source>
</evidence>
<dbReference type="Gene3D" id="1.10.260.40">
    <property type="entry name" value="lambda repressor-like DNA-binding domains"/>
    <property type="match status" value="1"/>
</dbReference>
<keyword evidence="1" id="KW-0238">DNA-binding</keyword>
<dbReference type="PATRIC" id="fig|1196835.3.peg.2508"/>
<protein>
    <submittedName>
        <fullName evidence="1">Putative DNA-binding protein</fullName>
    </submittedName>
</protein>
<name>I4CUG7_STUST</name>
<evidence type="ECO:0000313" key="2">
    <source>
        <dbReference type="Proteomes" id="UP000006063"/>
    </source>
</evidence>
<dbReference type="HOGENOM" id="CLU_3139756_0_0_6"/>